<name>A0A9D7FBD5_9RHOO</name>
<dbReference type="GO" id="GO:0007155">
    <property type="term" value="P:cell adhesion"/>
    <property type="evidence" value="ECO:0007669"/>
    <property type="project" value="InterPro"/>
</dbReference>
<keyword evidence="2" id="KW-0966">Cell projection</keyword>
<proteinExistence type="predicted"/>
<comment type="caution">
    <text evidence="2">The sequence shown here is derived from an EMBL/GenBank/DDBJ whole genome shotgun (WGS) entry which is preliminary data.</text>
</comment>
<evidence type="ECO:0000313" key="3">
    <source>
        <dbReference type="Proteomes" id="UP000886602"/>
    </source>
</evidence>
<keyword evidence="2" id="KW-0282">Flagellum</keyword>
<gene>
    <name evidence="2" type="primary">fliD</name>
    <name evidence="2" type="ORF">IPJ48_06245</name>
</gene>
<dbReference type="GO" id="GO:0009288">
    <property type="term" value="C:bacterial-type flagellum"/>
    <property type="evidence" value="ECO:0007669"/>
    <property type="project" value="InterPro"/>
</dbReference>
<evidence type="ECO:0000259" key="1">
    <source>
        <dbReference type="Pfam" id="PF07195"/>
    </source>
</evidence>
<dbReference type="Proteomes" id="UP000886602">
    <property type="component" value="Unassembled WGS sequence"/>
</dbReference>
<sequence length="334" mass="35551">MSPFTIASTLFSLAKSIGIGSSSQSNNTETVRSGARASEDFSSSLELRMAALQAQSVNSLLGSVFTGGKTSSSLDFLTGANKTASGTSDPLSLLGLSTSVRGLSPGGRNLSLFDPESAYRMMSVINNRDVTYKAQFSELSTMKTNVSIMQQAGQSLGKVSASMDNEAIRTELQAFAGKYNEWIKRFDSTVKNDGLLAGTQAAEISLYELEQSVENSFNGARNGFHGLRDLGLSIDQTTNLASLDTSRLDAALATNRGGAISTIQEFSANFAKSAELLNSTNNFIPNRLANLDRVIDYISDNKPALQAEFGLGDPARPSTPIAKALAAYNKIFMI</sequence>
<dbReference type="AlphaFoldDB" id="A0A9D7FBD5"/>
<dbReference type="EMBL" id="JADJNC010000008">
    <property type="protein sequence ID" value="MBK7422713.1"/>
    <property type="molecule type" value="Genomic_DNA"/>
</dbReference>
<keyword evidence="2" id="KW-0969">Cilium</keyword>
<dbReference type="Pfam" id="PF07195">
    <property type="entry name" value="FliD_C"/>
    <property type="match status" value="1"/>
</dbReference>
<protein>
    <submittedName>
        <fullName evidence="2">Flagellar filament capping protein FliD</fullName>
    </submittedName>
</protein>
<accession>A0A9D7FBD5</accession>
<feature type="domain" description="Flagellar hook-associated protein 2 C-terminal" evidence="1">
    <location>
        <begin position="157"/>
        <end position="262"/>
    </location>
</feature>
<organism evidence="2 3">
    <name type="scientific">Candidatus Propionivibrio dominans</name>
    <dbReference type="NCBI Taxonomy" id="2954373"/>
    <lineage>
        <taxon>Bacteria</taxon>
        <taxon>Pseudomonadati</taxon>
        <taxon>Pseudomonadota</taxon>
        <taxon>Betaproteobacteria</taxon>
        <taxon>Rhodocyclales</taxon>
        <taxon>Rhodocyclaceae</taxon>
        <taxon>Propionivibrio</taxon>
    </lineage>
</organism>
<dbReference type="InterPro" id="IPR010809">
    <property type="entry name" value="FliD_C"/>
</dbReference>
<reference evidence="2" key="1">
    <citation type="submission" date="2020-10" db="EMBL/GenBank/DDBJ databases">
        <title>Connecting structure to function with the recovery of over 1000 high-quality activated sludge metagenome-assembled genomes encoding full-length rRNA genes using long-read sequencing.</title>
        <authorList>
            <person name="Singleton C.M."/>
            <person name="Petriglieri F."/>
            <person name="Kristensen J.M."/>
            <person name="Kirkegaard R.H."/>
            <person name="Michaelsen T.Y."/>
            <person name="Andersen M.H."/>
            <person name="Karst S.M."/>
            <person name="Dueholm M.S."/>
            <person name="Nielsen P.H."/>
            <person name="Albertsen M."/>
        </authorList>
    </citation>
    <scope>NUCLEOTIDE SEQUENCE</scope>
    <source>
        <strain evidence="2">EsbW_18-Q3-R4-48_MAXAC.044</strain>
    </source>
</reference>
<evidence type="ECO:0000313" key="2">
    <source>
        <dbReference type="EMBL" id="MBK7422713.1"/>
    </source>
</evidence>